<dbReference type="PRINTS" id="PR00507">
    <property type="entry name" value="N12N6MTFRASE"/>
</dbReference>
<dbReference type="Proteomes" id="UP001139353">
    <property type="component" value="Unassembled WGS sequence"/>
</dbReference>
<evidence type="ECO:0000313" key="2">
    <source>
        <dbReference type="Proteomes" id="UP001139353"/>
    </source>
</evidence>
<evidence type="ECO:0000313" key="1">
    <source>
        <dbReference type="EMBL" id="MCK9685714.1"/>
    </source>
</evidence>
<dbReference type="AlphaFoldDB" id="A0A9X2C1F4"/>
<proteinExistence type="predicted"/>
<dbReference type="EMBL" id="JAJLJH010000001">
    <property type="protein sequence ID" value="MCK9685714.1"/>
    <property type="molecule type" value="Genomic_DNA"/>
</dbReference>
<keyword evidence="2" id="KW-1185">Reference proteome</keyword>
<name>A0A9X2C1F4_9BURK</name>
<dbReference type="CDD" id="cd02440">
    <property type="entry name" value="AdoMet_MTases"/>
    <property type="match status" value="1"/>
</dbReference>
<comment type="caution">
    <text evidence="1">The sequence shown here is derived from an EMBL/GenBank/DDBJ whole genome shotgun (WGS) entry which is preliminary data.</text>
</comment>
<dbReference type="InterPro" id="IPR029063">
    <property type="entry name" value="SAM-dependent_MTases_sf"/>
</dbReference>
<dbReference type="SUPFAM" id="SSF53335">
    <property type="entry name" value="S-adenosyl-L-methionine-dependent methyltransferases"/>
    <property type="match status" value="1"/>
</dbReference>
<protein>
    <submittedName>
        <fullName evidence="1">Uncharacterized protein</fullName>
    </submittedName>
</protein>
<reference evidence="1" key="1">
    <citation type="submission" date="2021-11" db="EMBL/GenBank/DDBJ databases">
        <title>BS-T2-15 a new species belonging to the Comamonadaceae family isolated from the soil of a French oak forest.</title>
        <authorList>
            <person name="Mieszkin S."/>
            <person name="Alain K."/>
        </authorList>
    </citation>
    <scope>NUCLEOTIDE SEQUENCE</scope>
    <source>
        <strain evidence="1">BS-T2-15</strain>
    </source>
</reference>
<dbReference type="Gene3D" id="3.40.50.150">
    <property type="entry name" value="Vaccinia Virus protein VP39"/>
    <property type="match status" value="1"/>
</dbReference>
<gene>
    <name evidence="1" type="ORF">LPC04_08325</name>
</gene>
<dbReference type="RefSeq" id="WP_275681709.1">
    <property type="nucleotide sequence ID" value="NZ_JAJLJH010000001.1"/>
</dbReference>
<sequence>MRYRLTKSPRKLRGQVLTPAELAQCLAGHLTGTNGSWLELGVGTGRIAEACMDIRGASSYLGVEIDSSLAALAPKRDRLRIEMGDVLSPASLSQLLGDQRFDRTAGNPPFGLHALESACRDRITSLCPGLELSAHWVPLDLYFALESLARLKPGGEAAFVVASSITEDARLRAFRSNLIQTASEVECYELPVRMFGWKAQVQSYLLIARFGSTACRGVTVGRLAPGSLEVESSATVTPAAAIERLDFAFHEFTEMNRALNESSRTSSLADLGAEIVRGSRTRAQFDGLQISSFHTSDLPRAHSEVRFDNAADHGFNFAQPGDILIARVGTRCLERHAVVAAGRRHYTEAVYRIQVPRSHRQRVARWMTSEAGARWRQAAATGACAKHLTVSTLLQMPIPG</sequence>
<accession>A0A9X2C1F4</accession>
<organism evidence="1 2">
    <name type="scientific">Scleromatobacter humisilvae</name>
    <dbReference type="NCBI Taxonomy" id="2897159"/>
    <lineage>
        <taxon>Bacteria</taxon>
        <taxon>Pseudomonadati</taxon>
        <taxon>Pseudomonadota</taxon>
        <taxon>Betaproteobacteria</taxon>
        <taxon>Burkholderiales</taxon>
        <taxon>Sphaerotilaceae</taxon>
        <taxon>Scleromatobacter</taxon>
    </lineage>
</organism>